<dbReference type="PANTHER" id="PTHR47263:SF2">
    <property type="entry name" value="ADENYLATE CYCLASE ACTIVATION PROTEIN GIT1"/>
    <property type="match status" value="1"/>
</dbReference>
<dbReference type="OMA" id="LQKIDWP"/>
<name>B6JVQ7_SCHJY</name>
<dbReference type="GO" id="GO:0010515">
    <property type="term" value="P:negative regulation of induction of conjugation with cellular fusion"/>
    <property type="evidence" value="ECO:0007669"/>
    <property type="project" value="EnsemblFungi"/>
</dbReference>
<keyword evidence="4" id="KW-1185">Reference proteome</keyword>
<dbReference type="GO" id="GO:0010619">
    <property type="term" value="P:adenylate cyclase-activating glucose-activated G protein-coupled receptor signaling pathway"/>
    <property type="evidence" value="ECO:0007669"/>
    <property type="project" value="EnsemblFungi"/>
</dbReference>
<dbReference type="AlphaFoldDB" id="B6JVQ7"/>
<evidence type="ECO:0000313" key="2">
    <source>
        <dbReference type="EMBL" id="EEB05458.2"/>
    </source>
</evidence>
<protein>
    <submittedName>
        <fullName evidence="2">C2 domain-containing protein Git1</fullName>
    </submittedName>
</protein>
<proteinExistence type="predicted"/>
<dbReference type="InterPro" id="IPR052811">
    <property type="entry name" value="Glucose_resp_signaling"/>
</dbReference>
<dbReference type="Proteomes" id="UP000001744">
    <property type="component" value="Unassembled WGS sequence"/>
</dbReference>
<evidence type="ECO:0000259" key="1">
    <source>
        <dbReference type="PROSITE" id="PS51259"/>
    </source>
</evidence>
<dbReference type="RefSeq" id="XP_002171751.2">
    <property type="nucleotide sequence ID" value="XM_002171715.2"/>
</dbReference>
<dbReference type="PROSITE" id="PS51259">
    <property type="entry name" value="MHD2"/>
    <property type="match status" value="1"/>
</dbReference>
<dbReference type="GO" id="GO:0005737">
    <property type="term" value="C:cytoplasm"/>
    <property type="evidence" value="ECO:0007669"/>
    <property type="project" value="EnsemblFungi"/>
</dbReference>
<dbReference type="EMBL" id="KE651166">
    <property type="protein sequence ID" value="EEB05458.2"/>
    <property type="molecule type" value="Genomic_DNA"/>
</dbReference>
<accession>B6JVQ7</accession>
<dbReference type="PANTHER" id="PTHR47263">
    <property type="entry name" value="ADENYLATE CYCLASE ACTIVATION PROTEIN GIT1"/>
    <property type="match status" value="1"/>
</dbReference>
<dbReference type="JaponicusDB" id="SJAG_00472">
    <property type="gene designation" value="git1"/>
</dbReference>
<dbReference type="GeneID" id="7047970"/>
<dbReference type="STRING" id="402676.B6JVQ7"/>
<reference evidence="2 4" key="1">
    <citation type="journal article" date="2011" name="Science">
        <title>Comparative functional genomics of the fission yeasts.</title>
        <authorList>
            <person name="Rhind N."/>
            <person name="Chen Z."/>
            <person name="Yassour M."/>
            <person name="Thompson D.A."/>
            <person name="Haas B.J."/>
            <person name="Habib N."/>
            <person name="Wapinski I."/>
            <person name="Roy S."/>
            <person name="Lin M.F."/>
            <person name="Heiman D.I."/>
            <person name="Young S.K."/>
            <person name="Furuya K."/>
            <person name="Guo Y."/>
            <person name="Pidoux A."/>
            <person name="Chen H.M."/>
            <person name="Robbertse B."/>
            <person name="Goldberg J.M."/>
            <person name="Aoki K."/>
            <person name="Bayne E.H."/>
            <person name="Berlin A.M."/>
            <person name="Desjardins C.A."/>
            <person name="Dobbs E."/>
            <person name="Dukaj L."/>
            <person name="Fan L."/>
            <person name="FitzGerald M.G."/>
            <person name="French C."/>
            <person name="Gujja S."/>
            <person name="Hansen K."/>
            <person name="Keifenheim D."/>
            <person name="Levin J.Z."/>
            <person name="Mosher R.A."/>
            <person name="Mueller C.A."/>
            <person name="Pfiffner J."/>
            <person name="Priest M."/>
            <person name="Russ C."/>
            <person name="Smialowska A."/>
            <person name="Swoboda P."/>
            <person name="Sykes S.M."/>
            <person name="Vaughn M."/>
            <person name="Vengrova S."/>
            <person name="Yoder R."/>
            <person name="Zeng Q."/>
            <person name="Allshire R."/>
            <person name="Baulcombe D."/>
            <person name="Birren B.W."/>
            <person name="Brown W."/>
            <person name="Ekwall K."/>
            <person name="Kellis M."/>
            <person name="Leatherwood J."/>
            <person name="Levin H."/>
            <person name="Margalit H."/>
            <person name="Martienssen R."/>
            <person name="Nieduszynski C.A."/>
            <person name="Spatafora J.W."/>
            <person name="Friedman N."/>
            <person name="Dalgaard J.Z."/>
            <person name="Baumann P."/>
            <person name="Niki H."/>
            <person name="Regev A."/>
            <person name="Nusbaum C."/>
        </authorList>
    </citation>
    <scope>NUCLEOTIDE SEQUENCE [LARGE SCALE GENOMIC DNA]</scope>
    <source>
        <strain evidence="4">yFS275 / FY16936</strain>
    </source>
</reference>
<dbReference type="VEuPathDB" id="FungiDB:SJAG_00472"/>
<feature type="domain" description="MHD2" evidence="1">
    <location>
        <begin position="946"/>
        <end position="1061"/>
    </location>
</feature>
<dbReference type="OrthoDB" id="2015333at2759"/>
<gene>
    <name evidence="3" type="primary">git1</name>
    <name evidence="2" type="ORF">SJAG_00472</name>
</gene>
<organism evidence="2 4">
    <name type="scientific">Schizosaccharomyces japonicus (strain yFS275 / FY16936)</name>
    <name type="common">Fission yeast</name>
    <dbReference type="NCBI Taxonomy" id="402676"/>
    <lineage>
        <taxon>Eukaryota</taxon>
        <taxon>Fungi</taxon>
        <taxon>Dikarya</taxon>
        <taxon>Ascomycota</taxon>
        <taxon>Taphrinomycotina</taxon>
        <taxon>Schizosaccharomycetes</taxon>
        <taxon>Schizosaccharomycetales</taxon>
        <taxon>Schizosaccharomycetaceae</taxon>
        <taxon>Schizosaccharomyces</taxon>
    </lineage>
</organism>
<evidence type="ECO:0000313" key="3">
    <source>
        <dbReference type="JaponicusDB" id="SJAG_00472"/>
    </source>
</evidence>
<dbReference type="InterPro" id="IPR014772">
    <property type="entry name" value="Munc13_dom-2"/>
</dbReference>
<evidence type="ECO:0000313" key="4">
    <source>
        <dbReference type="Proteomes" id="UP000001744"/>
    </source>
</evidence>
<dbReference type="HOGENOM" id="CLU_283584_0_0_1"/>
<sequence length="1061" mass="122974">MASTTDTEDKDDIVEEPPDYYQWVIRAFLFMASVRSRRNLKQSERTEEVFDHYCFLLRNALLRCSSEQQNVPFISSTVSNLSGEVARLRILESDFIENTEELRDKIQISSFLNKTKCLSLEKIPSLKTVHYYNEYLSAVLEAFVRWLYKIENTNILAILRIGRKLIEILRTALSNYLRTRTSVLAIFEKFFEKFLKEWDKFHTDTVLRKPLFLLGDFSLLNHIKMLCCIFELSNYDAFLKDVGELAHMNVPLASLCDIIVLRQRITNGRSSISLTDFDSYVAFESYMKEELASCDEAARQILQNYPGIAEALEIHNHYYDTPFSSAIAQLNEFTLRPSKSFQYYKYGLNLAFQYNFKEKGTVANPSTWGLAKSFSTVWDIHPGTVCRVSLELAKDQFIKKNKVQIYELRDLYYSLKTIELGTPYSKWLAIDRDIIKDLMQWYHKTCLLSLISKLSECPRTNAIVAQLNDVLSNLIFPHPLFDGSSEEVTDIYRNFPVLLNQGYAKYYENQAKQELNGVSTNIVIGLKNLGSHLLTRYNTLKEIFPLKLFNQFPPAEIFSKATFELYLNDVCKTARRLSNNSYKDLSDGTMNDLVNLYHQAREFTSALGKYSFYYPEFYHVFGVSFVDRGIMIVLENAKPHAEQAIYKDTCPPKGSKFILDSYKTILAPVTSCMDLLRSFDWPDIEEARCLYFRFLKQCNNLGFFYVSSLYYLFCRILDEPFSENLIYDVNLPRKELDEKVEILKKQEQGTQKRVLLEALLLVNTVDHCRLSATTVRQNVDYEILRERPDAFESAHLVSNVCLSVAMAFVSVAPSSNYGFSVILRDGANDLLQTAYAQETVVPKWDESVRLVISQSKNISVIIKCRDLTTNEETIYGEGSFALADDPALSERRSDNWVTLSLGGRINVREALRNSGVYELIRYTNDKSSIQYSADELSLDEITAKSEDEKQKLLQKLDESFYWVYVNLLPNSLYQMLSDFWFCVLQLFRVILISPDYDDKQLRVPLTKGQLKLVYSWIDVIHDFLKTFQDVLPAHFLDIEEFDRVMQIHDAYFVSNEDMKKI</sequence>